<proteinExistence type="predicted"/>
<protein>
    <submittedName>
        <fullName evidence="2">Uncharacterized protein</fullName>
    </submittedName>
</protein>
<evidence type="ECO:0000313" key="3">
    <source>
        <dbReference type="Proteomes" id="UP000288805"/>
    </source>
</evidence>
<evidence type="ECO:0000256" key="1">
    <source>
        <dbReference type="SAM" id="MobiDB-lite"/>
    </source>
</evidence>
<gene>
    <name evidence="2" type="ORF">CK203_093182</name>
</gene>
<organism evidence="2 3">
    <name type="scientific">Vitis vinifera</name>
    <name type="common">Grape</name>
    <dbReference type="NCBI Taxonomy" id="29760"/>
    <lineage>
        <taxon>Eukaryota</taxon>
        <taxon>Viridiplantae</taxon>
        <taxon>Streptophyta</taxon>
        <taxon>Embryophyta</taxon>
        <taxon>Tracheophyta</taxon>
        <taxon>Spermatophyta</taxon>
        <taxon>Magnoliopsida</taxon>
        <taxon>eudicotyledons</taxon>
        <taxon>Gunneridae</taxon>
        <taxon>Pentapetalae</taxon>
        <taxon>rosids</taxon>
        <taxon>Vitales</taxon>
        <taxon>Vitaceae</taxon>
        <taxon>Viteae</taxon>
        <taxon>Vitis</taxon>
    </lineage>
</organism>
<sequence length="351" mass="40009">MEGGAFWCRLFGMFYRGRYFGGKQRLLFGGAVGRYFGGEKVKTGERYLRKLGAFWDVLPGKIFWGETEVAFWRGCREIFRGRESQDRREISEEAGSIAEGGAFLQAGHPEQKQGRRRLRKRRTERRDSRELLGDFSGGDFSERLLFGGAAGRYFGGEKVKTGERYLRKLGVSQRGSKLSGSFWAGLEDILKHCIFEVERELTTEGHLQFEIFYALLWFHVHFPVAISLFPLFMAPFHDDDGVMLEMDVCVESLEVDEPDYVSRKRAGKRRGKFCRLLFTEASSLTSSSSVAMASQRRRPFQRPPLSLRPPSSASENLPISDTRVPIDEVRSSNQVPMDDGSMSSSQHFPYN</sequence>
<feature type="compositionally biased region" description="Low complexity" evidence="1">
    <location>
        <begin position="303"/>
        <end position="314"/>
    </location>
</feature>
<reference evidence="2 3" key="1">
    <citation type="journal article" date="2018" name="PLoS Genet.">
        <title>Population sequencing reveals clonal diversity and ancestral inbreeding in the grapevine cultivar Chardonnay.</title>
        <authorList>
            <person name="Roach M.J."/>
            <person name="Johnson D.L."/>
            <person name="Bohlmann J."/>
            <person name="van Vuuren H.J."/>
            <person name="Jones S.J."/>
            <person name="Pretorius I.S."/>
            <person name="Schmidt S.A."/>
            <person name="Borneman A.R."/>
        </authorList>
    </citation>
    <scope>NUCLEOTIDE SEQUENCE [LARGE SCALE GENOMIC DNA]</scope>
    <source>
        <strain evidence="3">cv. Chardonnay</strain>
        <tissue evidence="2">Leaf</tissue>
    </source>
</reference>
<comment type="caution">
    <text evidence="2">The sequence shown here is derived from an EMBL/GenBank/DDBJ whole genome shotgun (WGS) entry which is preliminary data.</text>
</comment>
<feature type="compositionally biased region" description="Polar residues" evidence="1">
    <location>
        <begin position="331"/>
        <end position="351"/>
    </location>
</feature>
<dbReference type="AlphaFoldDB" id="A0A438D6G0"/>
<name>A0A438D6G0_VITVI</name>
<feature type="region of interest" description="Disordered" evidence="1">
    <location>
        <begin position="289"/>
        <end position="351"/>
    </location>
</feature>
<evidence type="ECO:0000313" key="2">
    <source>
        <dbReference type="EMBL" id="RVW31098.1"/>
    </source>
</evidence>
<dbReference type="EMBL" id="QGNW01001771">
    <property type="protein sequence ID" value="RVW31098.1"/>
    <property type="molecule type" value="Genomic_DNA"/>
</dbReference>
<accession>A0A438D6G0</accession>
<dbReference type="Proteomes" id="UP000288805">
    <property type="component" value="Unassembled WGS sequence"/>
</dbReference>